<dbReference type="Proteomes" id="UP000240509">
    <property type="component" value="Unassembled WGS sequence"/>
</dbReference>
<sequence>MRILIIAVCVLLTACGTADNEQTEKNNETNNESGNNVNDQEEKEETMEEELAYHTEASLEDGLLTVRLELVNETAERKQLTFRSGQRYNVVIHDAEGNKQFDYAEGMMFTQAIEEEELESGESLSYEVEWEAEGEGPYEVTAEITVSEIDDDEADRSLLQETVSVE</sequence>
<proteinExistence type="predicted"/>
<comment type="caution">
    <text evidence="3">The sequence shown here is derived from an EMBL/GenBank/DDBJ whole genome shotgun (WGS) entry which is preliminary data.</text>
</comment>
<feature type="compositionally biased region" description="Low complexity" evidence="1">
    <location>
        <begin position="28"/>
        <end position="38"/>
    </location>
</feature>
<dbReference type="OrthoDB" id="1357684at2"/>
<organism evidence="3 4">
    <name type="scientific">Alkalicoccus saliphilus</name>
    <dbReference type="NCBI Taxonomy" id="200989"/>
    <lineage>
        <taxon>Bacteria</taxon>
        <taxon>Bacillati</taxon>
        <taxon>Bacillota</taxon>
        <taxon>Bacilli</taxon>
        <taxon>Bacillales</taxon>
        <taxon>Bacillaceae</taxon>
        <taxon>Alkalicoccus</taxon>
    </lineage>
</organism>
<accession>A0A2T4U305</accession>
<dbReference type="EMBL" id="PZJJ01000033">
    <property type="protein sequence ID" value="PTL37778.1"/>
    <property type="molecule type" value="Genomic_DNA"/>
</dbReference>
<evidence type="ECO:0000313" key="3">
    <source>
        <dbReference type="EMBL" id="PTL37778.1"/>
    </source>
</evidence>
<evidence type="ECO:0000313" key="4">
    <source>
        <dbReference type="Proteomes" id="UP000240509"/>
    </source>
</evidence>
<dbReference type="Pfam" id="PF12690">
    <property type="entry name" value="BsuPI"/>
    <property type="match status" value="1"/>
</dbReference>
<gene>
    <name evidence="3" type="ORF">C6Y45_14550</name>
</gene>
<dbReference type="PROSITE" id="PS51257">
    <property type="entry name" value="PROKAR_LIPOPROTEIN"/>
    <property type="match status" value="1"/>
</dbReference>
<dbReference type="InterPro" id="IPR020481">
    <property type="entry name" value="Intracell_prot_inh_BsuPI"/>
</dbReference>
<protein>
    <recommendedName>
        <fullName evidence="2">Intracellular proteinase inhibitor BsuPI domain-containing protein</fullName>
    </recommendedName>
</protein>
<dbReference type="RefSeq" id="WP_107585962.1">
    <property type="nucleotide sequence ID" value="NZ_PZJJ01000033.1"/>
</dbReference>
<feature type="domain" description="Intracellular proteinase inhibitor BsuPI" evidence="2">
    <location>
        <begin position="55"/>
        <end position="148"/>
    </location>
</feature>
<name>A0A2T4U305_9BACI</name>
<evidence type="ECO:0000259" key="2">
    <source>
        <dbReference type="Pfam" id="PF12690"/>
    </source>
</evidence>
<dbReference type="AlphaFoldDB" id="A0A2T4U305"/>
<dbReference type="InterPro" id="IPR038144">
    <property type="entry name" value="IPI"/>
</dbReference>
<feature type="region of interest" description="Disordered" evidence="1">
    <location>
        <begin position="21"/>
        <end position="44"/>
    </location>
</feature>
<reference evidence="3 4" key="1">
    <citation type="submission" date="2018-03" db="EMBL/GenBank/DDBJ databases">
        <title>Alkalicoccus saliphilus sp. nov., isolated from a mineral pool.</title>
        <authorList>
            <person name="Zhao B."/>
        </authorList>
    </citation>
    <scope>NUCLEOTIDE SEQUENCE [LARGE SCALE GENOMIC DNA]</scope>
    <source>
        <strain evidence="3 4">6AG</strain>
    </source>
</reference>
<evidence type="ECO:0000256" key="1">
    <source>
        <dbReference type="SAM" id="MobiDB-lite"/>
    </source>
</evidence>
<dbReference type="Gene3D" id="2.60.40.2360">
    <property type="entry name" value="Intracellular proteinase inhibitor BsuPI"/>
    <property type="match status" value="1"/>
</dbReference>
<keyword evidence="4" id="KW-1185">Reference proteome</keyword>